<comment type="caution">
    <text evidence="3">The sequence shown here is derived from an EMBL/GenBank/DDBJ whole genome shotgun (WGS) entry which is preliminary data.</text>
</comment>
<dbReference type="SUPFAM" id="SSF46955">
    <property type="entry name" value="Putative DNA-binding domain"/>
    <property type="match status" value="1"/>
</dbReference>
<organism evidence="3 4">
    <name type="scientific">Oharaeibacter diazotrophicus</name>
    <dbReference type="NCBI Taxonomy" id="1920512"/>
    <lineage>
        <taxon>Bacteria</taxon>
        <taxon>Pseudomonadati</taxon>
        <taxon>Pseudomonadota</taxon>
        <taxon>Alphaproteobacteria</taxon>
        <taxon>Hyphomicrobiales</taxon>
        <taxon>Pleomorphomonadaceae</taxon>
        <taxon>Oharaeibacter</taxon>
    </lineage>
</organism>
<dbReference type="InterPro" id="IPR041657">
    <property type="entry name" value="HTH_17"/>
</dbReference>
<proteinExistence type="predicted"/>
<dbReference type="InterPro" id="IPR009061">
    <property type="entry name" value="DNA-bd_dom_put_sf"/>
</dbReference>
<dbReference type="OrthoDB" id="4330189at2"/>
<evidence type="ECO:0000256" key="1">
    <source>
        <dbReference type="SAM" id="MobiDB-lite"/>
    </source>
</evidence>
<evidence type="ECO:0000313" key="4">
    <source>
        <dbReference type="Proteomes" id="UP000294547"/>
    </source>
</evidence>
<dbReference type="AlphaFoldDB" id="A0A4R6RPL9"/>
<dbReference type="EMBL" id="SNXY01000001">
    <property type="protein sequence ID" value="TDP88719.1"/>
    <property type="molecule type" value="Genomic_DNA"/>
</dbReference>
<feature type="compositionally biased region" description="Pro residues" evidence="1">
    <location>
        <begin position="8"/>
        <end position="23"/>
    </location>
</feature>
<dbReference type="Pfam" id="PF12728">
    <property type="entry name" value="HTH_17"/>
    <property type="match status" value="1"/>
</dbReference>
<evidence type="ECO:0000313" key="3">
    <source>
        <dbReference type="EMBL" id="TDP88719.1"/>
    </source>
</evidence>
<dbReference type="RefSeq" id="WP_126542106.1">
    <property type="nucleotide sequence ID" value="NZ_BSPM01000015.1"/>
</dbReference>
<keyword evidence="4" id="KW-1185">Reference proteome</keyword>
<feature type="region of interest" description="Disordered" evidence="1">
    <location>
        <begin position="1"/>
        <end position="25"/>
    </location>
</feature>
<accession>A0A4R6RPL9</accession>
<dbReference type="Proteomes" id="UP000294547">
    <property type="component" value="Unassembled WGS sequence"/>
</dbReference>
<name>A0A4R6RPL9_9HYPH</name>
<gene>
    <name evidence="3" type="ORF">EDD54_0015</name>
</gene>
<evidence type="ECO:0000259" key="2">
    <source>
        <dbReference type="Pfam" id="PF12728"/>
    </source>
</evidence>
<reference evidence="3 4" key="1">
    <citation type="submission" date="2019-03" db="EMBL/GenBank/DDBJ databases">
        <title>Genomic Encyclopedia of Type Strains, Phase IV (KMG-IV): sequencing the most valuable type-strain genomes for metagenomic binning, comparative biology and taxonomic classification.</title>
        <authorList>
            <person name="Goeker M."/>
        </authorList>
    </citation>
    <scope>NUCLEOTIDE SEQUENCE [LARGE SCALE GENOMIC DNA]</scope>
    <source>
        <strain evidence="3 4">DSM 102969</strain>
    </source>
</reference>
<feature type="domain" description="Helix-turn-helix" evidence="2">
    <location>
        <begin position="45"/>
        <end position="90"/>
    </location>
</feature>
<protein>
    <recommendedName>
        <fullName evidence="2">Helix-turn-helix domain-containing protein</fullName>
    </recommendedName>
</protein>
<sequence>MVERESRPPAPLHPNPAGKPPRPSLRQIAVTPDEVLAQHEPWTTLSTKQLAAVLGVDPGTVTVWRWRGVGPPCQGIRYGVTQLVQWLAERTGAPMSEEDVLRRYLTVRGMQDVNAITINQLWQVVEVLRG</sequence>